<feature type="region of interest" description="Disordered" evidence="1">
    <location>
        <begin position="1"/>
        <end position="23"/>
    </location>
</feature>
<accession>A0ABY3WKL5</accession>
<dbReference type="EMBL" id="CP071872">
    <property type="protein sequence ID" value="UNM12024.1"/>
    <property type="molecule type" value="Genomic_DNA"/>
</dbReference>
<organism evidence="2 3">
    <name type="scientific">Streptomyces formicae</name>
    <dbReference type="NCBI Taxonomy" id="1616117"/>
    <lineage>
        <taxon>Bacteria</taxon>
        <taxon>Bacillati</taxon>
        <taxon>Actinomycetota</taxon>
        <taxon>Actinomycetes</taxon>
        <taxon>Kitasatosporales</taxon>
        <taxon>Streptomycetaceae</taxon>
        <taxon>Streptomyces</taxon>
    </lineage>
</organism>
<reference evidence="2 3" key="1">
    <citation type="submission" date="2021-03" db="EMBL/GenBank/DDBJ databases">
        <title>Complete genome of Streptomyces formicae strain 1H-GS9 (DSM 100524).</title>
        <authorList>
            <person name="Atanasov K.E."/>
            <person name="Altabella T."/>
            <person name="Ferrer A."/>
        </authorList>
    </citation>
    <scope>NUCLEOTIDE SEQUENCE [LARGE SCALE GENOMIC DNA]</scope>
    <source>
        <strain evidence="2 3">1H-GS9</strain>
    </source>
</reference>
<evidence type="ECO:0000313" key="2">
    <source>
        <dbReference type="EMBL" id="UNM12024.1"/>
    </source>
</evidence>
<gene>
    <name evidence="2" type="ORF">J4032_11160</name>
</gene>
<proteinExistence type="predicted"/>
<evidence type="ECO:0000256" key="1">
    <source>
        <dbReference type="SAM" id="MobiDB-lite"/>
    </source>
</evidence>
<dbReference type="RefSeq" id="WP_242330617.1">
    <property type="nucleotide sequence ID" value="NZ_CP071872.1"/>
</dbReference>
<name>A0ABY3WKL5_9ACTN</name>
<dbReference type="Proteomes" id="UP000828924">
    <property type="component" value="Chromosome"/>
</dbReference>
<evidence type="ECO:0000313" key="3">
    <source>
        <dbReference type="Proteomes" id="UP000828924"/>
    </source>
</evidence>
<keyword evidence="3" id="KW-1185">Reference proteome</keyword>
<protein>
    <submittedName>
        <fullName evidence="2">Uncharacterized protein</fullName>
    </submittedName>
</protein>
<sequence>MTVTNPAYHYRSPSRTRRPSVVVVRTDQQRWDRVRFGHQDVSVRTPGPS</sequence>